<dbReference type="AlphaFoldDB" id="A0A1Q8QKT2"/>
<dbReference type="STRING" id="1888891.DSOL_4312"/>
<sequence>MLARELNAPLITGKTPQQERDRLYEEFRSGRLRRLVVSGFTALL</sequence>
<organism evidence="1 2">
    <name type="scientific">Desulfosporosinus metallidurans</name>
    <dbReference type="NCBI Taxonomy" id="1888891"/>
    <lineage>
        <taxon>Bacteria</taxon>
        <taxon>Bacillati</taxon>
        <taxon>Bacillota</taxon>
        <taxon>Clostridia</taxon>
        <taxon>Eubacteriales</taxon>
        <taxon>Desulfitobacteriaceae</taxon>
        <taxon>Desulfosporosinus</taxon>
    </lineage>
</organism>
<dbReference type="SUPFAM" id="SSF52540">
    <property type="entry name" value="P-loop containing nucleoside triphosphate hydrolases"/>
    <property type="match status" value="1"/>
</dbReference>
<reference evidence="1 2" key="1">
    <citation type="submission" date="2016-09" db="EMBL/GenBank/DDBJ databases">
        <title>Complete genome of Desulfosporosinus sp. OL.</title>
        <authorList>
            <person name="Mardanov A."/>
            <person name="Beletsky A."/>
            <person name="Panova A."/>
            <person name="Karnachuk O."/>
            <person name="Ravin N."/>
        </authorList>
    </citation>
    <scope>NUCLEOTIDE SEQUENCE [LARGE SCALE GENOMIC DNA]</scope>
    <source>
        <strain evidence="1 2">OL</strain>
    </source>
</reference>
<name>A0A1Q8QKT2_9FIRM</name>
<evidence type="ECO:0000313" key="2">
    <source>
        <dbReference type="Proteomes" id="UP000186102"/>
    </source>
</evidence>
<dbReference type="Proteomes" id="UP000186102">
    <property type="component" value="Unassembled WGS sequence"/>
</dbReference>
<dbReference type="EMBL" id="MLBF01000049">
    <property type="protein sequence ID" value="OLN27953.1"/>
    <property type="molecule type" value="Genomic_DNA"/>
</dbReference>
<dbReference type="Gene3D" id="3.40.50.300">
    <property type="entry name" value="P-loop containing nucleotide triphosphate hydrolases"/>
    <property type="match status" value="1"/>
</dbReference>
<protein>
    <submittedName>
        <fullName evidence="1">Uncharacterized protein</fullName>
    </submittedName>
</protein>
<proteinExistence type="predicted"/>
<comment type="caution">
    <text evidence="1">The sequence shown here is derived from an EMBL/GenBank/DDBJ whole genome shotgun (WGS) entry which is preliminary data.</text>
</comment>
<evidence type="ECO:0000313" key="1">
    <source>
        <dbReference type="EMBL" id="OLN27953.1"/>
    </source>
</evidence>
<gene>
    <name evidence="1" type="ORF">DSOL_4312</name>
</gene>
<dbReference type="InterPro" id="IPR027417">
    <property type="entry name" value="P-loop_NTPase"/>
</dbReference>
<keyword evidence="2" id="KW-1185">Reference proteome</keyword>
<accession>A0A1Q8QKT2</accession>